<organism evidence="1 2">
    <name type="scientific">Mycobacterium heckeshornense</name>
    <dbReference type="NCBI Taxonomy" id="110505"/>
    <lineage>
        <taxon>Bacteria</taxon>
        <taxon>Bacillati</taxon>
        <taxon>Actinomycetota</taxon>
        <taxon>Actinomycetes</taxon>
        <taxon>Mycobacteriales</taxon>
        <taxon>Mycobacteriaceae</taxon>
        <taxon>Mycobacterium</taxon>
    </lineage>
</organism>
<dbReference type="Pfam" id="PF18645">
    <property type="entry name" value="DUF5631"/>
    <property type="match status" value="1"/>
</dbReference>
<accession>A0A7R7TUH6</accession>
<evidence type="ECO:0000313" key="1">
    <source>
        <dbReference type="EMBL" id="BCO35216.1"/>
    </source>
</evidence>
<keyword evidence="2" id="KW-1185">Reference proteome</keyword>
<name>A0A7R7TUH6_9MYCO</name>
<dbReference type="InterPro" id="IPR040833">
    <property type="entry name" value="DUF5631"/>
</dbReference>
<evidence type="ECO:0000313" key="2">
    <source>
        <dbReference type="Proteomes" id="UP000595446"/>
    </source>
</evidence>
<sequence length="53" mass="6046">MLSQELSKTADRVLKSYEEEVELHEVGNWQLLAAINALVLGDKTAANYHWRGF</sequence>
<dbReference type="RefSeq" id="WP_160315074.1">
    <property type="nucleotide sequence ID" value="NZ_AP024310.1"/>
</dbReference>
<proteinExistence type="predicted"/>
<gene>
    <name evidence="1" type="ORF">MHEC_16490</name>
</gene>
<reference evidence="1 2" key="1">
    <citation type="submission" date="2020-12" db="EMBL/GenBank/DDBJ databases">
        <title>Complete genome sequence of Mycobacterium heckeshornense JCM 15655T, closely related to a pathogenic non-tuberculous mycobacterial species Mycobacterium xenopi.</title>
        <authorList>
            <person name="Yoshida M."/>
            <person name="Fukano H."/>
            <person name="Asakura T."/>
            <person name="Suzuki M."/>
            <person name="Hoshino Y."/>
        </authorList>
    </citation>
    <scope>NUCLEOTIDE SEQUENCE [LARGE SCALE GENOMIC DNA]</scope>
    <source>
        <strain evidence="1 2">JCM 15655</strain>
    </source>
</reference>
<dbReference type="Proteomes" id="UP000595446">
    <property type="component" value="Chromosome"/>
</dbReference>
<dbReference type="AlphaFoldDB" id="A0A7R7TUH6"/>
<protein>
    <submittedName>
        <fullName evidence="1">Uncharacterized protein</fullName>
    </submittedName>
</protein>
<dbReference type="EMBL" id="AP024237">
    <property type="protein sequence ID" value="BCO35216.1"/>
    <property type="molecule type" value="Genomic_DNA"/>
</dbReference>